<dbReference type="InterPro" id="IPR019276">
    <property type="entry name" value="DUF2303"/>
</dbReference>
<reference evidence="1" key="1">
    <citation type="journal article" date="2021" name="Proc. Natl. Acad. Sci. U.S.A.">
        <title>A Catalog of Tens of Thousands of Viruses from Human Metagenomes Reveals Hidden Associations with Chronic Diseases.</title>
        <authorList>
            <person name="Tisza M.J."/>
            <person name="Buck C.B."/>
        </authorList>
    </citation>
    <scope>NUCLEOTIDE SEQUENCE</scope>
    <source>
        <strain evidence="1">Ct0QB11</strain>
    </source>
</reference>
<accession>A0A8S5Q6N2</accession>
<dbReference type="Pfam" id="PF10065">
    <property type="entry name" value="DUF2303"/>
    <property type="match status" value="1"/>
</dbReference>
<organism evidence="1">
    <name type="scientific">Myoviridae sp. ct0QB11</name>
    <dbReference type="NCBI Taxonomy" id="2825012"/>
    <lineage>
        <taxon>Viruses</taxon>
        <taxon>Duplodnaviria</taxon>
        <taxon>Heunggongvirae</taxon>
        <taxon>Uroviricota</taxon>
        <taxon>Caudoviricetes</taxon>
    </lineage>
</organism>
<name>A0A8S5Q6N2_9CAUD</name>
<sequence length="256" mass="28916">MSEEKSKYVVPSVMLDEGKRAVLTHQDYKLPDSLLKEPLRNKYTIGALDVDSFVDLVNEYKEPNSKLFFDDKSIKCVVDFNSKDKAEFCEKRINLGLGFTPFYEAFSQSVGKNLGQRDFVFLLKSLFAYITAIDGKPNDNMDVIELAESLQAVKKFDSVQKNTSSKISLDVEIKSGAKETIQMPKNITFTLPVYEADTEVKGKFECELFVTIDEEKFGLKLVCYTAEASRREVLGEIVSKISQRCEGVKAYKASIN</sequence>
<proteinExistence type="predicted"/>
<protein>
    <recommendedName>
        <fullName evidence="2">DUF2303 family protein</fullName>
    </recommendedName>
</protein>
<dbReference type="EMBL" id="BK015584">
    <property type="protein sequence ID" value="DAE14489.1"/>
    <property type="molecule type" value="Genomic_DNA"/>
</dbReference>
<evidence type="ECO:0000313" key="1">
    <source>
        <dbReference type="EMBL" id="DAE14489.1"/>
    </source>
</evidence>
<evidence type="ECO:0008006" key="2">
    <source>
        <dbReference type="Google" id="ProtNLM"/>
    </source>
</evidence>